<dbReference type="AlphaFoldDB" id="A0A3P6MB98"/>
<gene>
    <name evidence="1" type="ORF">NCTC11868_05303</name>
</gene>
<dbReference type="Proteomes" id="UP000274225">
    <property type="component" value="Unassembled WGS sequence"/>
</dbReference>
<reference evidence="1 2" key="1">
    <citation type="submission" date="2018-11" db="EMBL/GenBank/DDBJ databases">
        <authorList>
            <consortium name="Pathogen Informatics"/>
        </authorList>
    </citation>
    <scope>NUCLEOTIDE SEQUENCE [LARGE SCALE GENOMIC DNA]</scope>
    <source>
        <strain evidence="1 2">NCTC11868</strain>
    </source>
</reference>
<sequence length="157" mass="17496">MSWLKTGMAWQLSCSVEKNRLNSNVQPPKYCQQAVSTKSPIQRGIAALTGLKGLTYTSSSLKARMASQGRNGIGETYQYVPAYAGLRRCYSCTICNYIMPPYMRYAHMKTNSPHQTVFGSSVRHSTSARVFSSAHQWHTFWPYLSGIIAHTSLSSMG</sequence>
<evidence type="ECO:0000313" key="1">
    <source>
        <dbReference type="EMBL" id="VDG96191.1"/>
    </source>
</evidence>
<evidence type="ECO:0000313" key="2">
    <source>
        <dbReference type="Proteomes" id="UP000274225"/>
    </source>
</evidence>
<proteinExistence type="predicted"/>
<protein>
    <submittedName>
        <fullName evidence="1">Uncharacterized protein</fullName>
    </submittedName>
</protein>
<dbReference type="EMBL" id="UYIT01000010">
    <property type="protein sequence ID" value="VDG96191.1"/>
    <property type="molecule type" value="Genomic_DNA"/>
</dbReference>
<name>A0A3P6MB98_SHIDY</name>
<accession>A0A3P6MB98</accession>
<organism evidence="1 2">
    <name type="scientific">Shigella dysenteriae</name>
    <dbReference type="NCBI Taxonomy" id="622"/>
    <lineage>
        <taxon>Bacteria</taxon>
        <taxon>Pseudomonadati</taxon>
        <taxon>Pseudomonadota</taxon>
        <taxon>Gammaproteobacteria</taxon>
        <taxon>Enterobacterales</taxon>
        <taxon>Enterobacteriaceae</taxon>
        <taxon>Shigella</taxon>
    </lineage>
</organism>